<organism evidence="3 4">
    <name type="scientific">Butyricicoccus intestinisimiae</name>
    <dbReference type="NCBI Taxonomy" id="2841509"/>
    <lineage>
        <taxon>Bacteria</taxon>
        <taxon>Bacillati</taxon>
        <taxon>Bacillota</taxon>
        <taxon>Clostridia</taxon>
        <taxon>Eubacteriales</taxon>
        <taxon>Butyricicoccaceae</taxon>
        <taxon>Butyricicoccus</taxon>
    </lineage>
</organism>
<dbReference type="Proteomes" id="UP000783588">
    <property type="component" value="Unassembled WGS sequence"/>
</dbReference>
<dbReference type="Pfam" id="PF07943">
    <property type="entry name" value="PBP5_C"/>
    <property type="match status" value="1"/>
</dbReference>
<accession>A0ABS6EPT7</accession>
<keyword evidence="3" id="KW-0121">Carboxypeptidase</keyword>
<dbReference type="PANTHER" id="PTHR21581:SF6">
    <property type="entry name" value="TRAFFICKING PROTEIN PARTICLE COMPLEX SUBUNIT 12"/>
    <property type="match status" value="1"/>
</dbReference>
<name>A0ABS6EPT7_9FIRM</name>
<comment type="caution">
    <text evidence="3">The sequence shown here is derived from an EMBL/GenBank/DDBJ whole genome shotgun (WGS) entry which is preliminary data.</text>
</comment>
<evidence type="ECO:0000313" key="3">
    <source>
        <dbReference type="EMBL" id="MBU5489711.1"/>
    </source>
</evidence>
<gene>
    <name evidence="3" type="ORF">KQI75_03550</name>
</gene>
<feature type="domain" description="Peptidase S11 D-Ala-D-Ala carboxypeptidase A C-terminal" evidence="2">
    <location>
        <begin position="273"/>
        <end position="362"/>
    </location>
</feature>
<evidence type="ECO:0000256" key="1">
    <source>
        <dbReference type="SAM" id="SignalP"/>
    </source>
</evidence>
<feature type="signal peptide" evidence="1">
    <location>
        <begin position="1"/>
        <end position="24"/>
    </location>
</feature>
<dbReference type="InterPro" id="IPR001967">
    <property type="entry name" value="Peptidase_S11_N"/>
</dbReference>
<dbReference type="EMBL" id="JAHLQI010000002">
    <property type="protein sequence ID" value="MBU5489711.1"/>
    <property type="molecule type" value="Genomic_DNA"/>
</dbReference>
<dbReference type="Pfam" id="PF00768">
    <property type="entry name" value="Peptidase_S11"/>
    <property type="match status" value="1"/>
</dbReference>
<keyword evidence="3" id="KW-0378">Hydrolase</keyword>
<sequence length="391" mass="41747">MRKRILTAVCGVLCAAAVSASASAAQLGEVHAKSAILMTDTGQVLFEHNADAVHPPASVTKLMTMLLTIEAVDSGSASLDDWVTASAHAAEMGGSQIYLKEGERMTLDDMLKSIAVASANDAAVAVAEHLGGSEAHFVSMMNERAKQLGCKRTEFVNPNGLDTDGEQTKTTARDLALISQQLLRHPKILTYTSIWMDSVRNGSFGLANTNKMLKLYDGMVGLKTGYTSTAGYCISAAAQRDGMCLLAVVLGEPDKQSRNQDITAMLNYGFAEYTVVPIADGETLPEVAVELGTRGSVPVKLAEETPLLLKKTEAGSIRREIVCVQRTRAPVQAGDKLGEIIVTGSGGELARRALVAADSADKKQVPDIFRELLEYLLMKKSLLTAHFLTSM</sequence>
<evidence type="ECO:0000259" key="2">
    <source>
        <dbReference type="SMART" id="SM00936"/>
    </source>
</evidence>
<protein>
    <submittedName>
        <fullName evidence="3">D-alanyl-D-alanine carboxypeptidase</fullName>
    </submittedName>
</protein>
<feature type="chain" id="PRO_5045324519" evidence="1">
    <location>
        <begin position="25"/>
        <end position="391"/>
    </location>
</feature>
<dbReference type="RefSeq" id="WP_216469368.1">
    <property type="nucleotide sequence ID" value="NZ_JAHLQI010000002.1"/>
</dbReference>
<evidence type="ECO:0000313" key="4">
    <source>
        <dbReference type="Proteomes" id="UP000783588"/>
    </source>
</evidence>
<dbReference type="PANTHER" id="PTHR21581">
    <property type="entry name" value="D-ALANYL-D-ALANINE CARBOXYPEPTIDASE"/>
    <property type="match status" value="1"/>
</dbReference>
<reference evidence="3 4" key="1">
    <citation type="submission" date="2021-06" db="EMBL/GenBank/DDBJ databases">
        <authorList>
            <person name="Sun Q."/>
            <person name="Li D."/>
        </authorList>
    </citation>
    <scope>NUCLEOTIDE SEQUENCE [LARGE SCALE GENOMIC DNA]</scope>
    <source>
        <strain evidence="3 4">MSJd-7</strain>
    </source>
</reference>
<keyword evidence="1" id="KW-0732">Signal</keyword>
<proteinExistence type="predicted"/>
<keyword evidence="4" id="KW-1185">Reference proteome</keyword>
<keyword evidence="3" id="KW-0645">Protease</keyword>
<dbReference type="GO" id="GO:0004180">
    <property type="term" value="F:carboxypeptidase activity"/>
    <property type="evidence" value="ECO:0007669"/>
    <property type="project" value="UniProtKB-KW"/>
</dbReference>
<dbReference type="InterPro" id="IPR012907">
    <property type="entry name" value="Peptidase_S11_C"/>
</dbReference>
<dbReference type="SMART" id="SM00936">
    <property type="entry name" value="PBP5_C"/>
    <property type="match status" value="1"/>
</dbReference>